<dbReference type="Pfam" id="PF12146">
    <property type="entry name" value="Hydrolase_4"/>
    <property type="match status" value="1"/>
</dbReference>
<comment type="caution">
    <text evidence="2">The sequence shown here is derived from an EMBL/GenBank/DDBJ whole genome shotgun (WGS) entry which is preliminary data.</text>
</comment>
<dbReference type="STRING" id="254161.SAMN05216256_103200"/>
<dbReference type="GO" id="GO:0016787">
    <property type="term" value="F:hydrolase activity"/>
    <property type="evidence" value="ECO:0007669"/>
    <property type="project" value="UniProtKB-KW"/>
</dbReference>
<dbReference type="OrthoDB" id="9785076at2"/>
<sequence>MATDPLAPRPLKLAAADGYPLAATLYPASKPIGQILVGSATGVPQGFYRRFAEYAASHGYTTLTLDYRGIGASAPASLKGFEMDYLDWADKDLAAGVDYLSQSDLPLYLVGHSFGGHAFGLLPNRDAITAVHTFGTGAGWHGWMPAGERRKVQFMWNVVLPVIVAIKGYQAWNWLGMGEDLPKGVYRDWKHWCRYPRYFFEDPKMAWLTDHFAAVRTPIKAAVSLDDLWAGPASRDAFMSAFTGADYQAQNIDPKALGLKPLGHMGYFRAYAEPLWRDALDWFAHYPAVAQAAPRHKETA</sequence>
<evidence type="ECO:0000313" key="3">
    <source>
        <dbReference type="Proteomes" id="UP000242847"/>
    </source>
</evidence>
<accession>A0A1S8DAE1</accession>
<keyword evidence="2" id="KW-0378">Hydrolase</keyword>
<feature type="domain" description="Serine aminopeptidase S33" evidence="1">
    <location>
        <begin position="46"/>
        <end position="117"/>
    </location>
</feature>
<dbReference type="InterPro" id="IPR029058">
    <property type="entry name" value="AB_hydrolase_fold"/>
</dbReference>
<reference evidence="2 3" key="1">
    <citation type="submission" date="2017-01" db="EMBL/GenBank/DDBJ databases">
        <title>Draft genome sequence of Pseudomonas pachastrellae type strain CCUG 46540T from a deep sea.</title>
        <authorList>
            <person name="Gomila M."/>
            <person name="Mulet M."/>
            <person name="Lalucat J."/>
            <person name="Garcia-Valdes E."/>
        </authorList>
    </citation>
    <scope>NUCLEOTIDE SEQUENCE [LARGE SCALE GENOMIC DNA]</scope>
    <source>
        <strain evidence="2 3">CCUG 46540</strain>
    </source>
</reference>
<proteinExistence type="predicted"/>
<gene>
    <name evidence="2" type="ORF">BXT89_18355</name>
</gene>
<dbReference type="SUPFAM" id="SSF53474">
    <property type="entry name" value="alpha/beta-Hydrolases"/>
    <property type="match status" value="1"/>
</dbReference>
<evidence type="ECO:0000259" key="1">
    <source>
        <dbReference type="Pfam" id="PF12146"/>
    </source>
</evidence>
<dbReference type="InterPro" id="IPR017208">
    <property type="entry name" value="UCP037442_abhydr"/>
</dbReference>
<organism evidence="2 3">
    <name type="scientific">Halopseudomonas pachastrellae</name>
    <dbReference type="NCBI Taxonomy" id="254161"/>
    <lineage>
        <taxon>Bacteria</taxon>
        <taxon>Pseudomonadati</taxon>
        <taxon>Pseudomonadota</taxon>
        <taxon>Gammaproteobacteria</taxon>
        <taxon>Pseudomonadales</taxon>
        <taxon>Pseudomonadaceae</taxon>
        <taxon>Halopseudomonas</taxon>
    </lineage>
</organism>
<dbReference type="Gene3D" id="3.40.50.1820">
    <property type="entry name" value="alpha/beta hydrolase"/>
    <property type="match status" value="1"/>
</dbReference>
<dbReference type="EMBL" id="MUBC01000090">
    <property type="protein sequence ID" value="ONM42373.1"/>
    <property type="molecule type" value="Genomic_DNA"/>
</dbReference>
<dbReference type="InterPro" id="IPR022742">
    <property type="entry name" value="Hydrolase_4"/>
</dbReference>
<dbReference type="RefSeq" id="WP_083729477.1">
    <property type="nucleotide sequence ID" value="NZ_FOUD01000003.1"/>
</dbReference>
<evidence type="ECO:0000313" key="2">
    <source>
        <dbReference type="EMBL" id="ONM42373.1"/>
    </source>
</evidence>
<dbReference type="Proteomes" id="UP000242847">
    <property type="component" value="Unassembled WGS sequence"/>
</dbReference>
<keyword evidence="3" id="KW-1185">Reference proteome</keyword>
<protein>
    <submittedName>
        <fullName evidence="2">Alpha/beta hydrolase</fullName>
    </submittedName>
</protein>
<dbReference type="PIRSF" id="PIRSF037442">
    <property type="entry name" value="UCP037442_abhydr"/>
    <property type="match status" value="1"/>
</dbReference>
<name>A0A1S8DAE1_9GAMM</name>
<dbReference type="AlphaFoldDB" id="A0A1S8DAE1"/>